<dbReference type="RefSeq" id="WP_175595713.1">
    <property type="nucleotide sequence ID" value="NZ_JABWGN010000029.1"/>
</dbReference>
<gene>
    <name evidence="1" type="ORF">HTZ77_43780</name>
</gene>
<keyword evidence="2" id="KW-1185">Reference proteome</keyword>
<accession>A0A7Y6IIH2</accession>
<evidence type="ECO:0000313" key="1">
    <source>
        <dbReference type="EMBL" id="NUW38275.1"/>
    </source>
</evidence>
<name>A0A7Y6IIH2_9ACTN</name>
<evidence type="ECO:0000313" key="2">
    <source>
        <dbReference type="Proteomes" id="UP000586042"/>
    </source>
</evidence>
<comment type="caution">
    <text evidence="1">The sequence shown here is derived from an EMBL/GenBank/DDBJ whole genome shotgun (WGS) entry which is preliminary data.</text>
</comment>
<organism evidence="1 2">
    <name type="scientific">Nonomuraea montanisoli</name>
    <dbReference type="NCBI Taxonomy" id="2741721"/>
    <lineage>
        <taxon>Bacteria</taxon>
        <taxon>Bacillati</taxon>
        <taxon>Actinomycetota</taxon>
        <taxon>Actinomycetes</taxon>
        <taxon>Streptosporangiales</taxon>
        <taxon>Streptosporangiaceae</taxon>
        <taxon>Nonomuraea</taxon>
    </lineage>
</organism>
<dbReference type="Proteomes" id="UP000586042">
    <property type="component" value="Unassembled WGS sequence"/>
</dbReference>
<reference evidence="1 2" key="1">
    <citation type="submission" date="2020-06" db="EMBL/GenBank/DDBJ databases">
        <title>Nonomuraea sp. SMC257, a novel actinomycete isolated from soil.</title>
        <authorList>
            <person name="Chanama M."/>
        </authorList>
    </citation>
    <scope>NUCLEOTIDE SEQUENCE [LARGE SCALE GENOMIC DNA]</scope>
    <source>
        <strain evidence="1 2">SMC257</strain>
    </source>
</reference>
<proteinExistence type="predicted"/>
<dbReference type="EMBL" id="JABWGN010000029">
    <property type="protein sequence ID" value="NUW38275.1"/>
    <property type="molecule type" value="Genomic_DNA"/>
</dbReference>
<sequence>MDSRWVGPDGFEIVPGLRDGRQVLRVRRDGRVVADCFSVAEVAALVDLADLCEVVTLRPRRGFEAVG</sequence>
<dbReference type="AlphaFoldDB" id="A0A7Y6IIH2"/>
<protein>
    <submittedName>
        <fullName evidence="1">Transposase</fullName>
    </submittedName>
</protein>